<dbReference type="STRING" id="305507.SAMN04489724_2884"/>
<evidence type="ECO:0008006" key="3">
    <source>
        <dbReference type="Google" id="ProtNLM"/>
    </source>
</evidence>
<gene>
    <name evidence="1" type="ORF">SAMN04489724_2884</name>
</gene>
<dbReference type="AlphaFoldDB" id="A0A1I7BZN2"/>
<evidence type="ECO:0000313" key="1">
    <source>
        <dbReference type="EMBL" id="SFT92578.1"/>
    </source>
</evidence>
<evidence type="ECO:0000313" key="2">
    <source>
        <dbReference type="Proteomes" id="UP000199673"/>
    </source>
</evidence>
<proteinExistence type="predicted"/>
<dbReference type="EMBL" id="FPBF01000003">
    <property type="protein sequence ID" value="SFT92578.1"/>
    <property type="molecule type" value="Genomic_DNA"/>
</dbReference>
<protein>
    <recommendedName>
        <fullName evidence="3">DNA polymerase-3 subunit gamma/tau</fullName>
    </recommendedName>
</protein>
<accession>A0A1I7BZN2</accession>
<name>A0A1I7BZN2_9BACT</name>
<keyword evidence="2" id="KW-1185">Reference proteome</keyword>
<reference evidence="2" key="1">
    <citation type="submission" date="2016-10" db="EMBL/GenBank/DDBJ databases">
        <authorList>
            <person name="Varghese N."/>
            <person name="Submissions S."/>
        </authorList>
    </citation>
    <scope>NUCLEOTIDE SEQUENCE [LARGE SCALE GENOMIC DNA]</scope>
    <source>
        <strain evidence="2">DSM 23445</strain>
    </source>
</reference>
<organism evidence="1 2">
    <name type="scientific">Algoriphagus locisalis</name>
    <dbReference type="NCBI Taxonomy" id="305507"/>
    <lineage>
        <taxon>Bacteria</taxon>
        <taxon>Pseudomonadati</taxon>
        <taxon>Bacteroidota</taxon>
        <taxon>Cytophagia</taxon>
        <taxon>Cytophagales</taxon>
        <taxon>Cyclobacteriaceae</taxon>
        <taxon>Algoriphagus</taxon>
    </lineage>
</organism>
<dbReference type="Proteomes" id="UP000199673">
    <property type="component" value="Unassembled WGS sequence"/>
</dbReference>
<sequence>MLQKTIAIPKNLGQTKQLAEQKAKEELQNAKTKVSEEVVEVKVEGRDLTQAILDEVFTQVKEHFQKLGKSMEVAILGQAMKMKDGAVVLDVMGHVQEELALKMKPELVRIVRELGNVNHFRVEIEIKEELESERNKLYTSTDKFNFLKEKHAALGEFQRRFGLETDF</sequence>